<evidence type="ECO:0000256" key="3">
    <source>
        <dbReference type="ARBA" id="ARBA00022989"/>
    </source>
</evidence>
<dbReference type="Proteomes" id="UP001595701">
    <property type="component" value="Unassembled WGS sequence"/>
</dbReference>
<sequence length="324" mass="34041">MSGTSALRTWWAQRPPAAGAAVLATGVLSVGLHLTGYEILSRIALALAGVCWLGFAADFAVRLLRERERWAAEARSPDSLTAVAATTVLGTRLSDLGWQPLAEALLALAVALWLGLVYPVVRRWRRGMPGTVFLGCVAMEGIAVLGAVLAAAVGVAWLAHLALVFFWFGLVFYLAGLCCFGPRQVATGAGDQWIAVGGLAISALAGARLLAAAHSGLYLWNDDDNGVLRTATIGLLVLASACVCVLAAAELRWPRPRYDVRRWATVYPLGMTSAAALSVATALGVPWLRGPGRVLLWIAVAAWCAVLAGAARPALGTVRSRAPR</sequence>
<organism evidence="6 7">
    <name type="scientific">Streptomyces yaanensis</name>
    <dbReference type="NCBI Taxonomy" id="1142239"/>
    <lineage>
        <taxon>Bacteria</taxon>
        <taxon>Bacillati</taxon>
        <taxon>Actinomycetota</taxon>
        <taxon>Actinomycetes</taxon>
        <taxon>Kitasatosporales</taxon>
        <taxon>Streptomycetaceae</taxon>
        <taxon>Streptomyces</taxon>
    </lineage>
</organism>
<keyword evidence="7" id="KW-1185">Reference proteome</keyword>
<evidence type="ECO:0000256" key="2">
    <source>
        <dbReference type="ARBA" id="ARBA00022692"/>
    </source>
</evidence>
<protein>
    <submittedName>
        <fullName evidence="6">Tellurite resistance/C4-dicarboxylate transporter family protein</fullName>
    </submittedName>
</protein>
<comment type="subcellular location">
    <subcellularLocation>
        <location evidence="1">Membrane</location>
        <topology evidence="1">Multi-pass membrane protein</topology>
    </subcellularLocation>
</comment>
<evidence type="ECO:0000256" key="5">
    <source>
        <dbReference type="SAM" id="Phobius"/>
    </source>
</evidence>
<feature type="transmembrane region" description="Helical" evidence="5">
    <location>
        <begin position="133"/>
        <end position="158"/>
    </location>
</feature>
<dbReference type="Gene3D" id="1.50.10.150">
    <property type="entry name" value="Voltage-dependent anion channel"/>
    <property type="match status" value="1"/>
</dbReference>
<name>A0ABV7SNN1_9ACTN</name>
<feature type="transmembrane region" description="Helical" evidence="5">
    <location>
        <begin position="43"/>
        <end position="61"/>
    </location>
</feature>
<dbReference type="EMBL" id="JBHRWR010000048">
    <property type="protein sequence ID" value="MFC3578341.1"/>
    <property type="molecule type" value="Genomic_DNA"/>
</dbReference>
<dbReference type="InterPro" id="IPR004695">
    <property type="entry name" value="SLAC1/Mae1/Ssu1/TehA"/>
</dbReference>
<evidence type="ECO:0000313" key="7">
    <source>
        <dbReference type="Proteomes" id="UP001595701"/>
    </source>
</evidence>
<feature type="transmembrane region" description="Helical" evidence="5">
    <location>
        <begin position="193"/>
        <end position="211"/>
    </location>
</feature>
<feature type="transmembrane region" description="Helical" evidence="5">
    <location>
        <begin position="164"/>
        <end position="181"/>
    </location>
</feature>
<evidence type="ECO:0000256" key="4">
    <source>
        <dbReference type="ARBA" id="ARBA00023136"/>
    </source>
</evidence>
<dbReference type="Pfam" id="PF03595">
    <property type="entry name" value="SLAC1"/>
    <property type="match status" value="1"/>
</dbReference>
<feature type="transmembrane region" description="Helical" evidence="5">
    <location>
        <begin position="101"/>
        <end position="121"/>
    </location>
</feature>
<feature type="transmembrane region" description="Helical" evidence="5">
    <location>
        <begin position="294"/>
        <end position="315"/>
    </location>
</feature>
<accession>A0ABV7SNN1</accession>
<evidence type="ECO:0000256" key="1">
    <source>
        <dbReference type="ARBA" id="ARBA00004141"/>
    </source>
</evidence>
<feature type="transmembrane region" description="Helical" evidence="5">
    <location>
        <begin position="17"/>
        <end position="36"/>
    </location>
</feature>
<keyword evidence="3 5" id="KW-1133">Transmembrane helix</keyword>
<dbReference type="InterPro" id="IPR038665">
    <property type="entry name" value="Voltage-dep_anion_channel_sf"/>
</dbReference>
<keyword evidence="4 5" id="KW-0472">Membrane</keyword>
<comment type="caution">
    <text evidence="6">The sequence shown here is derived from an EMBL/GenBank/DDBJ whole genome shotgun (WGS) entry which is preliminary data.</text>
</comment>
<gene>
    <name evidence="6" type="ORF">ACFOZ0_34800</name>
</gene>
<proteinExistence type="predicted"/>
<reference evidence="7" key="1">
    <citation type="journal article" date="2019" name="Int. J. Syst. Evol. Microbiol.">
        <title>The Global Catalogue of Microorganisms (GCM) 10K type strain sequencing project: providing services to taxonomists for standard genome sequencing and annotation.</title>
        <authorList>
            <consortium name="The Broad Institute Genomics Platform"/>
            <consortium name="The Broad Institute Genome Sequencing Center for Infectious Disease"/>
            <person name="Wu L."/>
            <person name="Ma J."/>
        </authorList>
    </citation>
    <scope>NUCLEOTIDE SEQUENCE [LARGE SCALE GENOMIC DNA]</scope>
    <source>
        <strain evidence="7">CGMCC 4.7035</strain>
    </source>
</reference>
<keyword evidence="2 5" id="KW-0812">Transmembrane</keyword>
<evidence type="ECO:0000313" key="6">
    <source>
        <dbReference type="EMBL" id="MFC3578341.1"/>
    </source>
</evidence>
<feature type="transmembrane region" description="Helical" evidence="5">
    <location>
        <begin position="263"/>
        <end position="288"/>
    </location>
</feature>
<dbReference type="CDD" id="cd09319">
    <property type="entry name" value="TDT_like_1"/>
    <property type="match status" value="1"/>
</dbReference>
<feature type="transmembrane region" description="Helical" evidence="5">
    <location>
        <begin position="231"/>
        <end position="251"/>
    </location>
</feature>
<dbReference type="RefSeq" id="WP_310765392.1">
    <property type="nucleotide sequence ID" value="NZ_JBHRWR010000048.1"/>
</dbReference>